<dbReference type="Pfam" id="PF05139">
    <property type="entry name" value="Erythro_esteras"/>
    <property type="match status" value="2"/>
</dbReference>
<reference evidence="1 2" key="1">
    <citation type="submission" date="2019-11" db="EMBL/GenBank/DDBJ databases">
        <title>Spirosoma endbachense sp. nov., isolated from a natural salt meadow.</title>
        <authorList>
            <person name="Rojas J."/>
            <person name="Ambika Manirajan B."/>
            <person name="Ratering S."/>
            <person name="Suarez C."/>
            <person name="Geissler-Plaum R."/>
            <person name="Schnell S."/>
        </authorList>
    </citation>
    <scope>NUCLEOTIDE SEQUENCE [LARGE SCALE GENOMIC DNA]</scope>
    <source>
        <strain evidence="1 2">I-24</strain>
    </source>
</reference>
<protein>
    <recommendedName>
        <fullName evidence="3">Erythromycin esterase family protein</fullName>
    </recommendedName>
</protein>
<organism evidence="1 2">
    <name type="scientific">Spirosoma endbachense</name>
    <dbReference type="NCBI Taxonomy" id="2666025"/>
    <lineage>
        <taxon>Bacteria</taxon>
        <taxon>Pseudomonadati</taxon>
        <taxon>Bacteroidota</taxon>
        <taxon>Cytophagia</taxon>
        <taxon>Cytophagales</taxon>
        <taxon>Cytophagaceae</taxon>
        <taxon>Spirosoma</taxon>
    </lineage>
</organism>
<dbReference type="Gene3D" id="2.60.120.260">
    <property type="entry name" value="Galactose-binding domain-like"/>
    <property type="match status" value="1"/>
</dbReference>
<proteinExistence type="predicted"/>
<dbReference type="PANTHER" id="PTHR31299:SF0">
    <property type="entry name" value="ESTERASE, PUTATIVE (AFU_ORTHOLOGUE AFUA_1G05850)-RELATED"/>
    <property type="match status" value="1"/>
</dbReference>
<sequence>MKTCFLFLVGLGTLLPFRGYPQNFWNLDFEYGLYKAQPRIWSIEGEGENYSAQLDSTTTYSGHRSLHLVLKNAQVFLFVPIPAKLIAGKTVTLEGYVKFAQSDSLQARLLFHNPSTSSPIASESIISADKTWKVVAHQASFPVNYSSDRLLVALSAEGTGEYWIDAISIKIDGRQQGNGAPDFKEPTRSELQALNKKAIPIQSIDPQSRSNDLAPLKRLIGRARIVALGENSHGSASIYQLKLRLVKHLVEQAGFTVFALEMPMLEADRINDYLLNGKGTRQEVAKNLSYKSWQTKEMMAIIQWLFTYNKTARQKVEFRGFDRPILADKTKSRDEQMARAIEGFLSTCQPACKIIVSADNTHVTKSSGKMGDFLHRHYGKDYLAVGFTYGRGTYSAYGPEPYYEVHPPYVGTYEYFFSKSDYPNFLLDLRTTGAIPILNQSAGFRSIGSRPQETTQFAEIRIKNHFDLIVYQAESVHTTYLTK</sequence>
<dbReference type="Gene3D" id="3.40.1660.10">
    <property type="entry name" value="EreA-like (biosynthetic domain)"/>
    <property type="match status" value="2"/>
</dbReference>
<dbReference type="CDD" id="cd14728">
    <property type="entry name" value="Ere-like"/>
    <property type="match status" value="1"/>
</dbReference>
<accession>A0A6P1VY75</accession>
<dbReference type="PANTHER" id="PTHR31299">
    <property type="entry name" value="ESTERASE, PUTATIVE (AFU_ORTHOLOGUE AFUA_1G05850)-RELATED"/>
    <property type="match status" value="1"/>
</dbReference>
<dbReference type="KEGG" id="senf:GJR95_25545"/>
<dbReference type="InterPro" id="IPR007815">
    <property type="entry name" value="Emycin_Estase"/>
</dbReference>
<dbReference type="InterPro" id="IPR052036">
    <property type="entry name" value="Hydrolase/PRTase-associated"/>
</dbReference>
<name>A0A6P1VY75_9BACT</name>
<evidence type="ECO:0008006" key="3">
    <source>
        <dbReference type="Google" id="ProtNLM"/>
    </source>
</evidence>
<dbReference type="RefSeq" id="WP_162388573.1">
    <property type="nucleotide sequence ID" value="NZ_CP045997.1"/>
</dbReference>
<evidence type="ECO:0000313" key="2">
    <source>
        <dbReference type="Proteomes" id="UP000464577"/>
    </source>
</evidence>
<dbReference type="GO" id="GO:0046677">
    <property type="term" value="P:response to antibiotic"/>
    <property type="evidence" value="ECO:0007669"/>
    <property type="project" value="InterPro"/>
</dbReference>
<dbReference type="SUPFAM" id="SSF159501">
    <property type="entry name" value="EreA/ChaN-like"/>
    <property type="match status" value="1"/>
</dbReference>
<dbReference type="Proteomes" id="UP000464577">
    <property type="component" value="Chromosome"/>
</dbReference>
<gene>
    <name evidence="1" type="ORF">GJR95_25545</name>
</gene>
<dbReference type="EMBL" id="CP045997">
    <property type="protein sequence ID" value="QHV98161.1"/>
    <property type="molecule type" value="Genomic_DNA"/>
</dbReference>
<evidence type="ECO:0000313" key="1">
    <source>
        <dbReference type="EMBL" id="QHV98161.1"/>
    </source>
</evidence>
<dbReference type="AlphaFoldDB" id="A0A6P1VY75"/>
<keyword evidence="2" id="KW-1185">Reference proteome</keyword>